<dbReference type="Pfam" id="PF01762">
    <property type="entry name" value="Galactosyl_T"/>
    <property type="match status" value="1"/>
</dbReference>
<evidence type="ECO:0000313" key="12">
    <source>
        <dbReference type="WBParaSite" id="HCON_00136575-00001"/>
    </source>
</evidence>
<protein>
    <recommendedName>
        <fullName evidence="10">Hexosyltransferase</fullName>
        <ecNumber evidence="10">2.4.1.-</ecNumber>
    </recommendedName>
</protein>
<evidence type="ECO:0000256" key="7">
    <source>
        <dbReference type="ARBA" id="ARBA00022989"/>
    </source>
</evidence>
<evidence type="ECO:0000256" key="5">
    <source>
        <dbReference type="ARBA" id="ARBA00022692"/>
    </source>
</evidence>
<dbReference type="AlphaFoldDB" id="A0A7I4YS59"/>
<evidence type="ECO:0000256" key="9">
    <source>
        <dbReference type="ARBA" id="ARBA00023136"/>
    </source>
</evidence>
<evidence type="ECO:0000256" key="6">
    <source>
        <dbReference type="ARBA" id="ARBA00022968"/>
    </source>
</evidence>
<organism evidence="11 12">
    <name type="scientific">Haemonchus contortus</name>
    <name type="common">Barber pole worm</name>
    <dbReference type="NCBI Taxonomy" id="6289"/>
    <lineage>
        <taxon>Eukaryota</taxon>
        <taxon>Metazoa</taxon>
        <taxon>Ecdysozoa</taxon>
        <taxon>Nematoda</taxon>
        <taxon>Chromadorea</taxon>
        <taxon>Rhabditida</taxon>
        <taxon>Rhabditina</taxon>
        <taxon>Rhabditomorpha</taxon>
        <taxon>Strongyloidea</taxon>
        <taxon>Trichostrongylidae</taxon>
        <taxon>Haemonchus</taxon>
    </lineage>
</organism>
<dbReference type="WBParaSite" id="HCON_00136575-00001">
    <property type="protein sequence ID" value="HCON_00136575-00001"/>
    <property type="gene ID" value="HCON_00136575"/>
</dbReference>
<keyword evidence="4" id="KW-0808">Transferase</keyword>
<evidence type="ECO:0000313" key="11">
    <source>
        <dbReference type="Proteomes" id="UP000025227"/>
    </source>
</evidence>
<dbReference type="OMA" id="AERCYEP"/>
<evidence type="ECO:0000256" key="3">
    <source>
        <dbReference type="ARBA" id="ARBA00022676"/>
    </source>
</evidence>
<comment type="similarity">
    <text evidence="2 10">Belongs to the glycosyltransferase 31 family.</text>
</comment>
<keyword evidence="6" id="KW-0735">Signal-anchor</keyword>
<keyword evidence="7" id="KW-1133">Transmembrane helix</keyword>
<accession>A0A7I4YS59</accession>
<keyword evidence="8 10" id="KW-0333">Golgi apparatus</keyword>
<dbReference type="GO" id="GO:0000139">
    <property type="term" value="C:Golgi membrane"/>
    <property type="evidence" value="ECO:0007669"/>
    <property type="project" value="UniProtKB-SubCell"/>
</dbReference>
<sequence length="335" mass="38552">MSTPNYAGSLRSIGELLVTAGTIYLYITWRIFYCAEVFHDNEDPTANRVIFKNTTIKYKYIALPNISACNTAENQIVALVPSTPQRFAQRQAVRESWASPTLSKSIADGLVAVFFIVGAPKTAWRMSKLVKEQQSYGDLIVTDIEESYENLVFKVNAAMRFFLTCCYRTGFMMKIDDDVIISFDRMLEHWIEAERDKNKIYCQVWSGISPDRDPTRKWHIPYELYQEEKYPNYCDGPIYLIGRSALCEILSSAERCYEPFPLEDVFYTGILASEADIPRIDWRLKIYSVDENSWDRKIVCDDHRNPITFAISSFKSTKNLVAAFQTLSSFECAES</sequence>
<dbReference type="OrthoDB" id="6355886at2759"/>
<proteinExistence type="inferred from homology"/>
<name>A0A7I4YS59_HAECO</name>
<dbReference type="EC" id="2.4.1.-" evidence="10"/>
<evidence type="ECO:0000256" key="8">
    <source>
        <dbReference type="ARBA" id="ARBA00023034"/>
    </source>
</evidence>
<dbReference type="PANTHER" id="PTHR11214:SF3">
    <property type="entry name" value="BETA-1,3-GALACTOSYLTRANSFERASE 6"/>
    <property type="match status" value="1"/>
</dbReference>
<dbReference type="GO" id="GO:0006493">
    <property type="term" value="P:protein O-linked glycosylation"/>
    <property type="evidence" value="ECO:0007669"/>
    <property type="project" value="TreeGrafter"/>
</dbReference>
<reference evidence="12" key="1">
    <citation type="submission" date="2020-12" db="UniProtKB">
        <authorList>
            <consortium name="WormBaseParasite"/>
        </authorList>
    </citation>
    <scope>IDENTIFICATION</scope>
    <source>
        <strain evidence="12">MHco3</strain>
    </source>
</reference>
<evidence type="ECO:0000256" key="4">
    <source>
        <dbReference type="ARBA" id="ARBA00022679"/>
    </source>
</evidence>
<dbReference type="PANTHER" id="PTHR11214">
    <property type="entry name" value="BETA-1,3-N-ACETYLGLUCOSAMINYLTRANSFERASE"/>
    <property type="match status" value="1"/>
</dbReference>
<comment type="subcellular location">
    <subcellularLocation>
        <location evidence="1 10">Golgi apparatus membrane</location>
        <topology evidence="1 10">Single-pass type II membrane protein</topology>
    </subcellularLocation>
</comment>
<keyword evidence="11" id="KW-1185">Reference proteome</keyword>
<dbReference type="Proteomes" id="UP000025227">
    <property type="component" value="Unplaced"/>
</dbReference>
<dbReference type="InterPro" id="IPR002659">
    <property type="entry name" value="Glyco_trans_31"/>
</dbReference>
<keyword evidence="5" id="KW-0812">Transmembrane</keyword>
<evidence type="ECO:0000256" key="10">
    <source>
        <dbReference type="RuleBase" id="RU363063"/>
    </source>
</evidence>
<keyword evidence="9" id="KW-0472">Membrane</keyword>
<evidence type="ECO:0000256" key="2">
    <source>
        <dbReference type="ARBA" id="ARBA00008661"/>
    </source>
</evidence>
<keyword evidence="3 10" id="KW-0328">Glycosyltransferase</keyword>
<dbReference type="GO" id="GO:0016758">
    <property type="term" value="F:hexosyltransferase activity"/>
    <property type="evidence" value="ECO:0007669"/>
    <property type="project" value="InterPro"/>
</dbReference>
<evidence type="ECO:0000256" key="1">
    <source>
        <dbReference type="ARBA" id="ARBA00004323"/>
    </source>
</evidence>
<dbReference type="Gene3D" id="3.90.550.50">
    <property type="match status" value="1"/>
</dbReference>